<evidence type="ECO:0000256" key="1">
    <source>
        <dbReference type="SAM" id="SignalP"/>
    </source>
</evidence>
<comment type="caution">
    <text evidence="2">The sequence shown here is derived from an EMBL/GenBank/DDBJ whole genome shotgun (WGS) entry which is preliminary data.</text>
</comment>
<evidence type="ECO:0008006" key="4">
    <source>
        <dbReference type="Google" id="ProtNLM"/>
    </source>
</evidence>
<organism evidence="2 3">
    <name type="scientific">Dactylosporangium siamense</name>
    <dbReference type="NCBI Taxonomy" id="685454"/>
    <lineage>
        <taxon>Bacteria</taxon>
        <taxon>Bacillati</taxon>
        <taxon>Actinomycetota</taxon>
        <taxon>Actinomycetes</taxon>
        <taxon>Micromonosporales</taxon>
        <taxon>Micromonosporaceae</taxon>
        <taxon>Dactylosporangium</taxon>
    </lineage>
</organism>
<dbReference type="Proteomes" id="UP000660611">
    <property type="component" value="Unassembled WGS sequence"/>
</dbReference>
<keyword evidence="1" id="KW-0732">Signal</keyword>
<feature type="chain" id="PRO_5037485104" description="Secreted protein" evidence="1">
    <location>
        <begin position="25"/>
        <end position="156"/>
    </location>
</feature>
<keyword evidence="3" id="KW-1185">Reference proteome</keyword>
<proteinExistence type="predicted"/>
<sequence>MRRFLLLLSTVVAALLVTGQAAHATGGSTTVYYETVADGDVTFIPACIPGPGNPTCDPRGPGSVFISTGALSATQGGTGIGTVTTSCLTTFKYGADYYGFCTDTLYTAQGVVVATGEINESGLERFEPQTLNVHRGTLTVQQVVYPKVFKLTLRRW</sequence>
<evidence type="ECO:0000313" key="3">
    <source>
        <dbReference type="Proteomes" id="UP000660611"/>
    </source>
</evidence>
<feature type="signal peptide" evidence="1">
    <location>
        <begin position="1"/>
        <end position="24"/>
    </location>
</feature>
<name>A0A919PFF2_9ACTN</name>
<gene>
    <name evidence="2" type="ORF">Dsi01nite_006300</name>
</gene>
<dbReference type="RefSeq" id="WP_203844477.1">
    <property type="nucleotide sequence ID" value="NZ_BAAAVW010000002.1"/>
</dbReference>
<evidence type="ECO:0000313" key="2">
    <source>
        <dbReference type="EMBL" id="GIG42589.1"/>
    </source>
</evidence>
<reference evidence="2" key="1">
    <citation type="submission" date="2021-01" db="EMBL/GenBank/DDBJ databases">
        <title>Whole genome shotgun sequence of Dactylosporangium siamense NBRC 106093.</title>
        <authorList>
            <person name="Komaki H."/>
            <person name="Tamura T."/>
        </authorList>
    </citation>
    <scope>NUCLEOTIDE SEQUENCE</scope>
    <source>
        <strain evidence="2">NBRC 106093</strain>
    </source>
</reference>
<dbReference type="EMBL" id="BONQ01000015">
    <property type="protein sequence ID" value="GIG42589.1"/>
    <property type="molecule type" value="Genomic_DNA"/>
</dbReference>
<dbReference type="AlphaFoldDB" id="A0A919PFF2"/>
<protein>
    <recommendedName>
        <fullName evidence="4">Secreted protein</fullName>
    </recommendedName>
</protein>
<accession>A0A919PFF2</accession>